<dbReference type="AlphaFoldDB" id="A0A3A4QWY6"/>
<dbReference type="InterPro" id="IPR001623">
    <property type="entry name" value="DnaJ_domain"/>
</dbReference>
<evidence type="ECO:0000313" key="3">
    <source>
        <dbReference type="Proteomes" id="UP000266426"/>
    </source>
</evidence>
<dbReference type="SUPFAM" id="SSF46565">
    <property type="entry name" value="Chaperone J-domain"/>
    <property type="match status" value="1"/>
</dbReference>
<protein>
    <submittedName>
        <fullName evidence="2">J domain-containing protein</fullName>
    </submittedName>
</protein>
<dbReference type="Gene3D" id="1.10.287.110">
    <property type="entry name" value="DnaJ domain"/>
    <property type="match status" value="1"/>
</dbReference>
<dbReference type="PANTHER" id="PTHR45295:SF3">
    <property type="entry name" value="CHAPERONE DNAJ-DOMAIN SUPERFAMILY PROTEIN"/>
    <property type="match status" value="1"/>
</dbReference>
<dbReference type="PROSITE" id="PS50076">
    <property type="entry name" value="DNAJ_2"/>
    <property type="match status" value="1"/>
</dbReference>
<gene>
    <name evidence="2" type="ORF">C4541_10670</name>
</gene>
<dbReference type="SMART" id="SM00271">
    <property type="entry name" value="DnaJ"/>
    <property type="match status" value="1"/>
</dbReference>
<proteinExistence type="predicted"/>
<comment type="caution">
    <text evidence="2">The sequence shown here is derived from an EMBL/GenBank/DDBJ whole genome shotgun (WGS) entry which is preliminary data.</text>
</comment>
<dbReference type="Pfam" id="PF00226">
    <property type="entry name" value="DnaJ"/>
    <property type="match status" value="1"/>
</dbReference>
<dbReference type="PANTHER" id="PTHR45295">
    <property type="entry name" value="CHAPERONE PROTEIN DNAJ C76, CHLOROPLASTIC"/>
    <property type="match status" value="1"/>
</dbReference>
<dbReference type="CDD" id="cd06257">
    <property type="entry name" value="DnaJ"/>
    <property type="match status" value="1"/>
</dbReference>
<evidence type="ECO:0000313" key="2">
    <source>
        <dbReference type="EMBL" id="RJP57229.1"/>
    </source>
</evidence>
<feature type="domain" description="J" evidence="1">
    <location>
        <begin position="21"/>
        <end position="84"/>
    </location>
</feature>
<name>A0A3A4QWY6_9BACT</name>
<dbReference type="InterPro" id="IPR036869">
    <property type="entry name" value="J_dom_sf"/>
</dbReference>
<accession>A0A3A4QWY6</accession>
<sequence length="284" mass="32447">MPPAKIFAGCGISIQGGFMVNYYEVLQIDPKADGAVVRAAYRTLMKDLGRHPDHGGDSKEAQLLNEAYEHLMDPVKRSMVDKRLRFWKKADAYRDSAGFLARCMKCDTLNRVEYQMMERCDTVRCGNCAALLPVGKHAPRRHDPDPVVDRLAARLQDNDWKLSSLSDDYFDCVIENKFFLKNYLFVKRMHHMTPAHAKEVAEQCVKQSSSSISLTGRYFVILADRIDFISYSIETFKDAMERMKGLSSGVIIPVDLSRKQVFLSHVNLNHHPADIFNLRSYLFS</sequence>
<dbReference type="Proteomes" id="UP000266426">
    <property type="component" value="Unassembled WGS sequence"/>
</dbReference>
<reference evidence="2 3" key="1">
    <citation type="journal article" date="2017" name="ISME J.">
        <title>Energy and carbon metabolisms in a deep terrestrial subsurface fluid microbial community.</title>
        <authorList>
            <person name="Momper L."/>
            <person name="Jungbluth S.P."/>
            <person name="Lee M.D."/>
            <person name="Amend J.P."/>
        </authorList>
    </citation>
    <scope>NUCLEOTIDE SEQUENCE [LARGE SCALE GENOMIC DNA]</scope>
    <source>
        <strain evidence="2">SURF_26</strain>
    </source>
</reference>
<organism evidence="2 3">
    <name type="scientific">Candidatus Auribacter fodinae</name>
    <dbReference type="NCBI Taxonomy" id="2093366"/>
    <lineage>
        <taxon>Bacteria</taxon>
        <taxon>Pseudomonadati</taxon>
        <taxon>Candidatus Auribacterota</taxon>
        <taxon>Candidatus Auribacteria</taxon>
        <taxon>Candidatus Auribacterales</taxon>
        <taxon>Candidatus Auribacteraceae</taxon>
        <taxon>Candidatus Auribacter</taxon>
    </lineage>
</organism>
<evidence type="ECO:0000259" key="1">
    <source>
        <dbReference type="PROSITE" id="PS50076"/>
    </source>
</evidence>
<dbReference type="EMBL" id="QZJZ01000084">
    <property type="protein sequence ID" value="RJP57229.1"/>
    <property type="molecule type" value="Genomic_DNA"/>
</dbReference>